<comment type="caution">
    <text evidence="1">The sequence shown here is derived from an EMBL/GenBank/DDBJ whole genome shotgun (WGS) entry which is preliminary data.</text>
</comment>
<organism evidence="1 2">
    <name type="scientific">Cyanobium usitatum str. Tous</name>
    <dbReference type="NCBI Taxonomy" id="2116684"/>
    <lineage>
        <taxon>Bacteria</taxon>
        <taxon>Bacillati</taxon>
        <taxon>Cyanobacteriota</taxon>
        <taxon>Cyanophyceae</taxon>
        <taxon>Synechococcales</taxon>
        <taxon>Prochlorococcaceae</taxon>
        <taxon>Cyanobium</taxon>
    </lineage>
</organism>
<dbReference type="Proteomes" id="UP000243002">
    <property type="component" value="Unassembled WGS sequence"/>
</dbReference>
<name>A0A2P7MQV3_9CYAN</name>
<dbReference type="PANTHER" id="PTHR39517:SF1">
    <property type="entry name" value="LIPID-A-DISACCHARIDE SYNTHASE"/>
    <property type="match status" value="1"/>
</dbReference>
<dbReference type="EMBL" id="PXXO01000020">
    <property type="protein sequence ID" value="PSJ03545.1"/>
    <property type="molecule type" value="Genomic_DNA"/>
</dbReference>
<reference evidence="1 2" key="1">
    <citation type="journal article" date="2018" name="Environ. Microbiol.">
        <title>Ecological and genomic features of two widespread freshwater picocyanobacteria.</title>
        <authorList>
            <person name="Cabello-Yeves P.J."/>
            <person name="Picazo A."/>
            <person name="Camacho A."/>
            <person name="Callieri C."/>
            <person name="Rosselli R."/>
            <person name="Roda-Garcia J.J."/>
            <person name="Coutinho F.H."/>
            <person name="Rodriguez-Valera F."/>
        </authorList>
    </citation>
    <scope>NUCLEOTIDE SEQUENCE [LARGE SCALE GENOMIC DNA]</scope>
    <source>
        <strain evidence="1 2">Tous</strain>
    </source>
</reference>
<evidence type="ECO:0000313" key="2">
    <source>
        <dbReference type="Proteomes" id="UP000243002"/>
    </source>
</evidence>
<dbReference type="InterPro" id="IPR019994">
    <property type="entry name" value="Lipid-A-disac_synthase-rel_put"/>
</dbReference>
<evidence type="ECO:0008006" key="3">
    <source>
        <dbReference type="Google" id="ProtNLM"/>
    </source>
</evidence>
<proteinExistence type="predicted"/>
<dbReference type="AlphaFoldDB" id="A0A2P7MQV3"/>
<accession>A0A2P7MQV3</accession>
<keyword evidence="2" id="KW-1185">Reference proteome</keyword>
<dbReference type="OrthoDB" id="29253at2"/>
<sequence length="407" mass="43033">MKPVLLLSNGHGEDLSGALVAAELMQRGIPVEALPLVGHGSPYRQRGVPVLGRTRSCSTGGLGYTSLRGRLSELLEGQMGHVLGRLLLLRRRRRHYGLVVAVGDVLAVLGSWLSGLPSAVYLVAYSSHYEGRLRLPWPCGWLLNQASIKAIWSRDSLTANDLSQQLNRAVVFLGNPFLDVVSAATCESLQLPALQLELALVPGSRLPEAARNFALMLRVLALLPEEWARSQPLRLRAALVSELDGSRVAKLAGPLGWRLEASDRLVRGPLAVELGWGQFGEILASSQLVLCMAGTAAEQAVGLGKPVLQLVGQGPQFTGGFAEAQRRLLGPGVHCAPGSSGSDATLRASALLAQGLLEQQSDHKQGPALRQSLAAIGLERIGAPGGSQAMAAAIMAMLCPNQASELP</sequence>
<dbReference type="NCBIfam" id="TIGR03492">
    <property type="entry name" value="lipid-A-disaccharide synthase-related protein"/>
    <property type="match status" value="1"/>
</dbReference>
<dbReference type="PANTHER" id="PTHR39517">
    <property type="entry name" value="SLL0192 PROTEIN"/>
    <property type="match status" value="1"/>
</dbReference>
<dbReference type="RefSeq" id="WP_106633074.1">
    <property type="nucleotide sequence ID" value="NZ_PXXO01000020.1"/>
</dbReference>
<evidence type="ECO:0000313" key="1">
    <source>
        <dbReference type="EMBL" id="PSJ03545.1"/>
    </source>
</evidence>
<protein>
    <recommendedName>
        <fullName evidence="3">Lipid-A-disaccharide synthase</fullName>
    </recommendedName>
</protein>
<gene>
    <name evidence="1" type="ORF">C7K55_12570</name>
</gene>